<feature type="compositionally biased region" description="Low complexity" evidence="1">
    <location>
        <begin position="1"/>
        <end position="18"/>
    </location>
</feature>
<evidence type="ECO:0000256" key="1">
    <source>
        <dbReference type="SAM" id="MobiDB-lite"/>
    </source>
</evidence>
<reference evidence="2" key="1">
    <citation type="submission" date="2018-05" db="EMBL/GenBank/DDBJ databases">
        <authorList>
            <person name="Lanie J.A."/>
            <person name="Ng W.-L."/>
            <person name="Kazmierczak K.M."/>
            <person name="Andrzejewski T.M."/>
            <person name="Davidsen T.M."/>
            <person name="Wayne K.J."/>
            <person name="Tettelin H."/>
            <person name="Glass J.I."/>
            <person name="Rusch D."/>
            <person name="Podicherti R."/>
            <person name="Tsui H.-C.T."/>
            <person name="Winkler M.E."/>
        </authorList>
    </citation>
    <scope>NUCLEOTIDE SEQUENCE</scope>
</reference>
<feature type="non-terminal residue" evidence="2">
    <location>
        <position position="1"/>
    </location>
</feature>
<feature type="compositionally biased region" description="Basic and acidic residues" evidence="1">
    <location>
        <begin position="21"/>
        <end position="32"/>
    </location>
</feature>
<dbReference type="AlphaFoldDB" id="A0A382BWJ0"/>
<dbReference type="EMBL" id="UINC01031469">
    <property type="protein sequence ID" value="SVB17567.1"/>
    <property type="molecule type" value="Genomic_DNA"/>
</dbReference>
<sequence>GEHPPGSAAPGPGTAPSCRRCRTDRGRGTIEL</sequence>
<proteinExistence type="predicted"/>
<evidence type="ECO:0000313" key="2">
    <source>
        <dbReference type="EMBL" id="SVB17567.1"/>
    </source>
</evidence>
<protein>
    <submittedName>
        <fullName evidence="2">Uncharacterized protein</fullName>
    </submittedName>
</protein>
<feature type="non-terminal residue" evidence="2">
    <location>
        <position position="32"/>
    </location>
</feature>
<organism evidence="2">
    <name type="scientific">marine metagenome</name>
    <dbReference type="NCBI Taxonomy" id="408172"/>
    <lineage>
        <taxon>unclassified sequences</taxon>
        <taxon>metagenomes</taxon>
        <taxon>ecological metagenomes</taxon>
    </lineage>
</organism>
<feature type="region of interest" description="Disordered" evidence="1">
    <location>
        <begin position="1"/>
        <end position="32"/>
    </location>
</feature>
<gene>
    <name evidence="2" type="ORF">METZ01_LOCUS170421</name>
</gene>
<name>A0A382BWJ0_9ZZZZ</name>
<accession>A0A382BWJ0</accession>